<accession>A0ACB9D2R3</accession>
<keyword evidence="2" id="KW-1185">Reference proteome</keyword>
<dbReference type="Proteomes" id="UP001055811">
    <property type="component" value="Linkage Group LG05"/>
</dbReference>
<reference evidence="2" key="1">
    <citation type="journal article" date="2022" name="Mol. Ecol. Resour.">
        <title>The genomes of chicory, endive, great burdock and yacon provide insights into Asteraceae palaeo-polyploidization history and plant inulin production.</title>
        <authorList>
            <person name="Fan W."/>
            <person name="Wang S."/>
            <person name="Wang H."/>
            <person name="Wang A."/>
            <person name="Jiang F."/>
            <person name="Liu H."/>
            <person name="Zhao H."/>
            <person name="Xu D."/>
            <person name="Zhang Y."/>
        </authorList>
    </citation>
    <scope>NUCLEOTIDE SEQUENCE [LARGE SCALE GENOMIC DNA]</scope>
    <source>
        <strain evidence="2">cv. Punajuju</strain>
    </source>
</reference>
<organism evidence="1 2">
    <name type="scientific">Cichorium intybus</name>
    <name type="common">Chicory</name>
    <dbReference type="NCBI Taxonomy" id="13427"/>
    <lineage>
        <taxon>Eukaryota</taxon>
        <taxon>Viridiplantae</taxon>
        <taxon>Streptophyta</taxon>
        <taxon>Embryophyta</taxon>
        <taxon>Tracheophyta</taxon>
        <taxon>Spermatophyta</taxon>
        <taxon>Magnoliopsida</taxon>
        <taxon>eudicotyledons</taxon>
        <taxon>Gunneridae</taxon>
        <taxon>Pentapetalae</taxon>
        <taxon>asterids</taxon>
        <taxon>campanulids</taxon>
        <taxon>Asterales</taxon>
        <taxon>Asteraceae</taxon>
        <taxon>Cichorioideae</taxon>
        <taxon>Cichorieae</taxon>
        <taxon>Cichoriinae</taxon>
        <taxon>Cichorium</taxon>
    </lineage>
</organism>
<proteinExistence type="predicted"/>
<name>A0ACB9D2R3_CICIN</name>
<evidence type="ECO:0000313" key="1">
    <source>
        <dbReference type="EMBL" id="KAI3740864.1"/>
    </source>
</evidence>
<comment type="caution">
    <text evidence="1">The sequence shown here is derived from an EMBL/GenBank/DDBJ whole genome shotgun (WGS) entry which is preliminary data.</text>
</comment>
<sequence length="74" mass="8713">MYEQFVVGYGLRGFIILCFCLFGIKRLIARTHSSKLLEESYIKRVSTISHPYPQLHIPLAHRYHYNSISLHFSD</sequence>
<gene>
    <name evidence="1" type="ORF">L2E82_31338</name>
</gene>
<reference evidence="1 2" key="2">
    <citation type="journal article" date="2022" name="Mol. Ecol. Resour.">
        <title>The genomes of chicory, endive, great burdock and yacon provide insights into Asteraceae paleo-polyploidization history and plant inulin production.</title>
        <authorList>
            <person name="Fan W."/>
            <person name="Wang S."/>
            <person name="Wang H."/>
            <person name="Wang A."/>
            <person name="Jiang F."/>
            <person name="Liu H."/>
            <person name="Zhao H."/>
            <person name="Xu D."/>
            <person name="Zhang Y."/>
        </authorList>
    </citation>
    <scope>NUCLEOTIDE SEQUENCE [LARGE SCALE GENOMIC DNA]</scope>
    <source>
        <strain evidence="2">cv. Punajuju</strain>
        <tissue evidence="1">Leaves</tissue>
    </source>
</reference>
<protein>
    <submittedName>
        <fullName evidence="1">Uncharacterized protein</fullName>
    </submittedName>
</protein>
<evidence type="ECO:0000313" key="2">
    <source>
        <dbReference type="Proteomes" id="UP001055811"/>
    </source>
</evidence>
<dbReference type="EMBL" id="CM042013">
    <property type="protein sequence ID" value="KAI3740864.1"/>
    <property type="molecule type" value="Genomic_DNA"/>
</dbReference>